<evidence type="ECO:0000259" key="5">
    <source>
        <dbReference type="PROSITE" id="PS50977"/>
    </source>
</evidence>
<evidence type="ECO:0000313" key="7">
    <source>
        <dbReference type="Proteomes" id="UP000326789"/>
    </source>
</evidence>
<dbReference type="PANTHER" id="PTHR30055">
    <property type="entry name" value="HTH-TYPE TRANSCRIPTIONAL REGULATOR RUTR"/>
    <property type="match status" value="1"/>
</dbReference>
<dbReference type="InterPro" id="IPR039536">
    <property type="entry name" value="TetR_C_Proteobacteria"/>
</dbReference>
<dbReference type="GO" id="GO:0000976">
    <property type="term" value="F:transcription cis-regulatory region binding"/>
    <property type="evidence" value="ECO:0007669"/>
    <property type="project" value="TreeGrafter"/>
</dbReference>
<evidence type="ECO:0000256" key="2">
    <source>
        <dbReference type="ARBA" id="ARBA00023125"/>
    </source>
</evidence>
<accession>A0A5N3QT39</accession>
<evidence type="ECO:0000256" key="4">
    <source>
        <dbReference type="PROSITE-ProRule" id="PRU00335"/>
    </source>
</evidence>
<keyword evidence="1" id="KW-0805">Transcription regulation</keyword>
<dbReference type="RefSeq" id="WP_150873092.1">
    <property type="nucleotide sequence ID" value="NZ_VWSE01000010.1"/>
</dbReference>
<dbReference type="Gene3D" id="1.10.10.60">
    <property type="entry name" value="Homeodomain-like"/>
    <property type="match status" value="1"/>
</dbReference>
<protein>
    <submittedName>
        <fullName evidence="6">TetR/AcrR family transcriptional regulator</fullName>
    </submittedName>
</protein>
<dbReference type="InterPro" id="IPR009057">
    <property type="entry name" value="Homeodomain-like_sf"/>
</dbReference>
<dbReference type="Gene3D" id="1.10.357.10">
    <property type="entry name" value="Tetracycline Repressor, domain 2"/>
    <property type="match status" value="1"/>
</dbReference>
<gene>
    <name evidence="6" type="ORF">F2P58_22985</name>
</gene>
<reference evidence="6 7" key="1">
    <citation type="submission" date="2019-09" db="EMBL/GenBank/DDBJ databases">
        <title>Whole genome sequence of Vibrio fortis.</title>
        <authorList>
            <person name="Das S.K."/>
        </authorList>
    </citation>
    <scope>NUCLEOTIDE SEQUENCE [LARGE SCALE GENOMIC DNA]</scope>
    <source>
        <strain evidence="6 7">AN60</strain>
    </source>
</reference>
<dbReference type="Pfam" id="PF00440">
    <property type="entry name" value="TetR_N"/>
    <property type="match status" value="1"/>
</dbReference>
<organism evidence="6 7">
    <name type="scientific">Vibrio fortis</name>
    <dbReference type="NCBI Taxonomy" id="212667"/>
    <lineage>
        <taxon>Bacteria</taxon>
        <taxon>Pseudomonadati</taxon>
        <taxon>Pseudomonadota</taxon>
        <taxon>Gammaproteobacteria</taxon>
        <taxon>Vibrionales</taxon>
        <taxon>Vibrionaceae</taxon>
        <taxon>Vibrio</taxon>
    </lineage>
</organism>
<name>A0A5N3QT39_9VIBR</name>
<keyword evidence="3" id="KW-0804">Transcription</keyword>
<dbReference type="EMBL" id="VWSE01000010">
    <property type="protein sequence ID" value="KAB0285384.1"/>
    <property type="molecule type" value="Genomic_DNA"/>
</dbReference>
<dbReference type="Proteomes" id="UP000326789">
    <property type="component" value="Unassembled WGS sequence"/>
</dbReference>
<dbReference type="InterPro" id="IPR001647">
    <property type="entry name" value="HTH_TetR"/>
</dbReference>
<dbReference type="PROSITE" id="PS50977">
    <property type="entry name" value="HTH_TETR_2"/>
    <property type="match status" value="1"/>
</dbReference>
<dbReference type="PANTHER" id="PTHR30055:SF146">
    <property type="entry name" value="HTH-TYPE TRANSCRIPTIONAL DUAL REGULATOR CECR"/>
    <property type="match status" value="1"/>
</dbReference>
<feature type="domain" description="HTH tetR-type" evidence="5">
    <location>
        <begin position="9"/>
        <end position="69"/>
    </location>
</feature>
<comment type="caution">
    <text evidence="6">The sequence shown here is derived from an EMBL/GenBank/DDBJ whole genome shotgun (WGS) entry which is preliminary data.</text>
</comment>
<feature type="DNA-binding region" description="H-T-H motif" evidence="4">
    <location>
        <begin position="32"/>
        <end position="51"/>
    </location>
</feature>
<dbReference type="SUPFAM" id="SSF46689">
    <property type="entry name" value="Homeodomain-like"/>
    <property type="match status" value="1"/>
</dbReference>
<dbReference type="Pfam" id="PF14246">
    <property type="entry name" value="TetR_C_7"/>
    <property type="match status" value="1"/>
</dbReference>
<dbReference type="GO" id="GO:0003700">
    <property type="term" value="F:DNA-binding transcription factor activity"/>
    <property type="evidence" value="ECO:0007669"/>
    <property type="project" value="TreeGrafter"/>
</dbReference>
<dbReference type="InterPro" id="IPR050109">
    <property type="entry name" value="HTH-type_TetR-like_transc_reg"/>
</dbReference>
<keyword evidence="2 4" id="KW-0238">DNA-binding</keyword>
<dbReference type="FunFam" id="1.10.10.60:FF:000141">
    <property type="entry name" value="TetR family transcriptional regulator"/>
    <property type="match status" value="1"/>
</dbReference>
<dbReference type="AlphaFoldDB" id="A0A5N3QT39"/>
<dbReference type="PRINTS" id="PR00455">
    <property type="entry name" value="HTHTETR"/>
</dbReference>
<proteinExistence type="predicted"/>
<evidence type="ECO:0000256" key="1">
    <source>
        <dbReference type="ARBA" id="ARBA00023015"/>
    </source>
</evidence>
<evidence type="ECO:0000256" key="3">
    <source>
        <dbReference type="ARBA" id="ARBA00023163"/>
    </source>
</evidence>
<evidence type="ECO:0000313" key="6">
    <source>
        <dbReference type="EMBL" id="KAB0285384.1"/>
    </source>
</evidence>
<sequence length="197" mass="22351">MSKIEQNREKKKQAILVAAKEVFLSEGYTSASMDVIAAKASITKQTLYRYFPSKIELFQNTLQRIGESYDESFSRHLKMEDTREAMIAFAVEFVEFHTSSETISTQRLLITEASQAPELVESFMEVGPNDIHSLLKTFFAERFDTEKPDTMIELWLGMLHAPSFDALMGMPKQSSEQLENHAKSATDLILASVQRKG</sequence>